<organism evidence="2 3">
    <name type="scientific">Sulfitobacter undariae</name>
    <dbReference type="NCBI Taxonomy" id="1563671"/>
    <lineage>
        <taxon>Bacteria</taxon>
        <taxon>Pseudomonadati</taxon>
        <taxon>Pseudomonadota</taxon>
        <taxon>Alphaproteobacteria</taxon>
        <taxon>Rhodobacterales</taxon>
        <taxon>Roseobacteraceae</taxon>
        <taxon>Sulfitobacter</taxon>
    </lineage>
</organism>
<sequence>MTKTVLILGANGRFGRAATQAFSDAGWNVRAATRTAQGAAMPRVSRVACDVTVRAAVISAAQGVDVIVHAANPIYPQWAQLVPTHTANIIAAGLASGATVMIPGNVYNFGENADVVLNEANAFAPTTKKGALRVTMERCFEDAAQQGLRTIILRGGDYLEREKSGNWFDSQIGNKAHRGKFTYPGSMDVVHAWAYLPDMARAMVGLAEKRDTFAPFVSFGFEGYSLTGTQLKDAVAQAVGRSLTVGQIPWWLLRVMSVFSPMMREVLEMRYLWNTPHRVDGSALHATLPDFIPTPLAEAMADVMAPSRSA</sequence>
<feature type="domain" description="NAD-dependent epimerase/dehydratase" evidence="1">
    <location>
        <begin position="5"/>
        <end position="211"/>
    </location>
</feature>
<evidence type="ECO:0000313" key="3">
    <source>
        <dbReference type="Proteomes" id="UP000530268"/>
    </source>
</evidence>
<dbReference type="GO" id="GO:0005737">
    <property type="term" value="C:cytoplasm"/>
    <property type="evidence" value="ECO:0007669"/>
    <property type="project" value="TreeGrafter"/>
</dbReference>
<name>A0A7W6GZE9_9RHOB</name>
<evidence type="ECO:0000259" key="1">
    <source>
        <dbReference type="Pfam" id="PF01370"/>
    </source>
</evidence>
<dbReference type="InterPro" id="IPR036291">
    <property type="entry name" value="NAD(P)-bd_dom_sf"/>
</dbReference>
<accession>A0A7W6GZE9</accession>
<evidence type="ECO:0000313" key="2">
    <source>
        <dbReference type="EMBL" id="MBB3993440.1"/>
    </source>
</evidence>
<dbReference type="Pfam" id="PF01370">
    <property type="entry name" value="Epimerase"/>
    <property type="match status" value="1"/>
</dbReference>
<protein>
    <submittedName>
        <fullName evidence="2">Nucleoside-diphosphate-sugar epimerase</fullName>
    </submittedName>
</protein>
<dbReference type="PANTHER" id="PTHR48079">
    <property type="entry name" value="PROTEIN YEEZ"/>
    <property type="match status" value="1"/>
</dbReference>
<reference evidence="2 3" key="1">
    <citation type="submission" date="2020-08" db="EMBL/GenBank/DDBJ databases">
        <title>Genomic Encyclopedia of Type Strains, Phase IV (KMG-IV): sequencing the most valuable type-strain genomes for metagenomic binning, comparative biology and taxonomic classification.</title>
        <authorList>
            <person name="Goeker M."/>
        </authorList>
    </citation>
    <scope>NUCLEOTIDE SEQUENCE [LARGE SCALE GENOMIC DNA]</scope>
    <source>
        <strain evidence="2 3">DSM 102234</strain>
    </source>
</reference>
<dbReference type="InterPro" id="IPR051783">
    <property type="entry name" value="NAD(P)-dependent_oxidoreduct"/>
</dbReference>
<proteinExistence type="predicted"/>
<comment type="caution">
    <text evidence="2">The sequence shown here is derived from an EMBL/GenBank/DDBJ whole genome shotgun (WGS) entry which is preliminary data.</text>
</comment>
<dbReference type="AlphaFoldDB" id="A0A7W6GZE9"/>
<dbReference type="PANTHER" id="PTHR48079:SF6">
    <property type="entry name" value="NAD(P)-BINDING DOMAIN-CONTAINING PROTEIN-RELATED"/>
    <property type="match status" value="1"/>
</dbReference>
<dbReference type="GO" id="GO:0004029">
    <property type="term" value="F:aldehyde dehydrogenase (NAD+) activity"/>
    <property type="evidence" value="ECO:0007669"/>
    <property type="project" value="TreeGrafter"/>
</dbReference>
<dbReference type="EMBL" id="JACIEI010000002">
    <property type="protein sequence ID" value="MBB3993440.1"/>
    <property type="molecule type" value="Genomic_DNA"/>
</dbReference>
<dbReference type="InterPro" id="IPR001509">
    <property type="entry name" value="Epimerase_deHydtase"/>
</dbReference>
<dbReference type="Proteomes" id="UP000530268">
    <property type="component" value="Unassembled WGS sequence"/>
</dbReference>
<gene>
    <name evidence="2" type="ORF">GGR95_001068</name>
</gene>
<dbReference type="Gene3D" id="3.40.50.720">
    <property type="entry name" value="NAD(P)-binding Rossmann-like Domain"/>
    <property type="match status" value="1"/>
</dbReference>
<keyword evidence="3" id="KW-1185">Reference proteome</keyword>
<dbReference type="SUPFAM" id="SSF51735">
    <property type="entry name" value="NAD(P)-binding Rossmann-fold domains"/>
    <property type="match status" value="1"/>
</dbReference>
<dbReference type="RefSeq" id="WP_184563507.1">
    <property type="nucleotide sequence ID" value="NZ_JACIEI010000002.1"/>
</dbReference>